<dbReference type="InterPro" id="IPR009683">
    <property type="entry name" value="Extensin-like_C"/>
</dbReference>
<keyword evidence="3" id="KW-1185">Reference proteome</keyword>
<dbReference type="EMBL" id="JACIJC010000006">
    <property type="protein sequence ID" value="MBB5687521.1"/>
    <property type="molecule type" value="Genomic_DNA"/>
</dbReference>
<evidence type="ECO:0000313" key="3">
    <source>
        <dbReference type="Proteomes" id="UP000549617"/>
    </source>
</evidence>
<dbReference type="Proteomes" id="UP000549617">
    <property type="component" value="Unassembled WGS sequence"/>
</dbReference>
<sequence>MARRRARRRGWCQRRILTILIVLTLLAGAALLLLARTRPQDLPWTPLDLAQPMGLFTGRKIAALGAQPALCRQLMIRAGAQNDVMPPFGGDGECRVANPVKLGGGSRAITLRPHNPAMTCPVAAGMAVWEWEVIQPAARRILGQRVDAIEHIGTYNCRQIRGGGPLSQHATANAIDIGAFMLGDGTKVSVLDDWTKGGPKAQFLRAVRDGSCGLFSTVLSPDYNAAHANHLHLDQAARGARGWRTCK</sequence>
<evidence type="ECO:0000313" key="2">
    <source>
        <dbReference type="EMBL" id="MBB5687521.1"/>
    </source>
</evidence>
<dbReference type="Pfam" id="PF06904">
    <property type="entry name" value="Extensin-like_C"/>
    <property type="match status" value="1"/>
</dbReference>
<name>A0A7W9AL60_9SPHN</name>
<evidence type="ECO:0000259" key="1">
    <source>
        <dbReference type="Pfam" id="PF06904"/>
    </source>
</evidence>
<reference evidence="2 3" key="1">
    <citation type="submission" date="2020-08" db="EMBL/GenBank/DDBJ databases">
        <title>Genomic Encyclopedia of Type Strains, Phase IV (KMG-IV): sequencing the most valuable type-strain genomes for metagenomic binning, comparative biology and taxonomic classification.</title>
        <authorList>
            <person name="Goeker M."/>
        </authorList>
    </citation>
    <scope>NUCLEOTIDE SEQUENCE [LARGE SCALE GENOMIC DNA]</scope>
    <source>
        <strain evidence="2 3">DSM 25079</strain>
    </source>
</reference>
<dbReference type="AlphaFoldDB" id="A0A7W9AL60"/>
<comment type="caution">
    <text evidence="2">The sequence shown here is derived from an EMBL/GenBank/DDBJ whole genome shotgun (WGS) entry which is preliminary data.</text>
</comment>
<protein>
    <recommendedName>
        <fullName evidence="1">Extensin-like C-terminal domain-containing protein</fullName>
    </recommendedName>
</protein>
<gene>
    <name evidence="2" type="ORF">FHS49_003563</name>
</gene>
<accession>A0A7W9AL60</accession>
<organism evidence="2 3">
    <name type="scientific">Sphingobium boeckii</name>
    <dbReference type="NCBI Taxonomy" id="1082345"/>
    <lineage>
        <taxon>Bacteria</taxon>
        <taxon>Pseudomonadati</taxon>
        <taxon>Pseudomonadota</taxon>
        <taxon>Alphaproteobacteria</taxon>
        <taxon>Sphingomonadales</taxon>
        <taxon>Sphingomonadaceae</taxon>
        <taxon>Sphingobium</taxon>
    </lineage>
</organism>
<feature type="domain" description="Extensin-like C-terminal" evidence="1">
    <location>
        <begin position="70"/>
        <end position="247"/>
    </location>
</feature>
<proteinExistence type="predicted"/>
<dbReference type="RefSeq" id="WP_184021358.1">
    <property type="nucleotide sequence ID" value="NZ_JACIJC010000006.1"/>
</dbReference>